<dbReference type="EMBL" id="OV121133">
    <property type="protein sequence ID" value="CAH0552102.1"/>
    <property type="molecule type" value="Genomic_DNA"/>
</dbReference>
<evidence type="ECO:0000256" key="6">
    <source>
        <dbReference type="ARBA" id="ARBA00022989"/>
    </source>
</evidence>
<evidence type="ECO:0000256" key="7">
    <source>
        <dbReference type="ARBA" id="ARBA00023121"/>
    </source>
</evidence>
<keyword evidence="7" id="KW-0446">Lipid-binding</keyword>
<evidence type="ECO:0000256" key="4">
    <source>
        <dbReference type="ARBA" id="ARBA00022692"/>
    </source>
</evidence>
<evidence type="ECO:0000313" key="15">
    <source>
        <dbReference type="Proteomes" id="UP001154078"/>
    </source>
</evidence>
<feature type="transmembrane region" description="Helical" evidence="12">
    <location>
        <begin position="596"/>
        <end position="617"/>
    </location>
</feature>
<dbReference type="PANTHER" id="PTHR31764">
    <property type="entry name" value="PROTEIN HAPLESS 2"/>
    <property type="match status" value="1"/>
</dbReference>
<feature type="region of interest" description="Disordered" evidence="11">
    <location>
        <begin position="123"/>
        <end position="185"/>
    </location>
</feature>
<keyword evidence="9" id="KW-1015">Disulfide bond</keyword>
<dbReference type="Pfam" id="PF10699">
    <property type="entry name" value="HAP2-GCS1"/>
    <property type="match status" value="1"/>
</dbReference>
<dbReference type="AlphaFoldDB" id="A0A9P0B0T0"/>
<keyword evidence="6 12" id="KW-1133">Transmembrane helix</keyword>
<organism evidence="14 15">
    <name type="scientific">Brassicogethes aeneus</name>
    <name type="common">Rape pollen beetle</name>
    <name type="synonym">Meligethes aeneus</name>
    <dbReference type="NCBI Taxonomy" id="1431903"/>
    <lineage>
        <taxon>Eukaryota</taxon>
        <taxon>Metazoa</taxon>
        <taxon>Ecdysozoa</taxon>
        <taxon>Arthropoda</taxon>
        <taxon>Hexapoda</taxon>
        <taxon>Insecta</taxon>
        <taxon>Pterygota</taxon>
        <taxon>Neoptera</taxon>
        <taxon>Endopterygota</taxon>
        <taxon>Coleoptera</taxon>
        <taxon>Polyphaga</taxon>
        <taxon>Cucujiformia</taxon>
        <taxon>Nitidulidae</taxon>
        <taxon>Meligethinae</taxon>
        <taxon>Brassicogethes</taxon>
    </lineage>
</organism>
<dbReference type="GO" id="GO:0007338">
    <property type="term" value="P:single fertilization"/>
    <property type="evidence" value="ECO:0007669"/>
    <property type="project" value="UniProtKB-KW"/>
</dbReference>
<comment type="similarity">
    <text evidence="2">Belongs to the HAP2/GCS1 family.</text>
</comment>
<gene>
    <name evidence="14" type="ORF">MELIAE_LOCUS4559</name>
</gene>
<feature type="compositionally biased region" description="Basic and acidic residues" evidence="11">
    <location>
        <begin position="152"/>
        <end position="179"/>
    </location>
</feature>
<evidence type="ECO:0000256" key="11">
    <source>
        <dbReference type="SAM" id="MobiDB-lite"/>
    </source>
</evidence>
<dbReference type="OrthoDB" id="44061at2759"/>
<evidence type="ECO:0000256" key="1">
    <source>
        <dbReference type="ARBA" id="ARBA00004251"/>
    </source>
</evidence>
<evidence type="ECO:0000256" key="5">
    <source>
        <dbReference type="ARBA" id="ARBA00022729"/>
    </source>
</evidence>
<dbReference type="InterPro" id="IPR040326">
    <property type="entry name" value="HAP2/GCS1"/>
</dbReference>
<comment type="subcellular location">
    <subcellularLocation>
        <location evidence="1">Cell membrane</location>
        <topology evidence="1">Single-pass type I membrane protein</topology>
    </subcellularLocation>
</comment>
<name>A0A9P0B0T0_BRAAE</name>
<dbReference type="Proteomes" id="UP001154078">
    <property type="component" value="Chromosome 2"/>
</dbReference>
<keyword evidence="5" id="KW-0732">Signal</keyword>
<dbReference type="PANTHER" id="PTHR31764:SF0">
    <property type="entry name" value="GENERATIVE CELL SPECIFIC-1_HAP2 DOMAIN-CONTAINING PROTEIN"/>
    <property type="match status" value="1"/>
</dbReference>
<evidence type="ECO:0000256" key="2">
    <source>
        <dbReference type="ARBA" id="ARBA00010929"/>
    </source>
</evidence>
<evidence type="ECO:0000259" key="13">
    <source>
        <dbReference type="Pfam" id="PF10699"/>
    </source>
</evidence>
<keyword evidence="10" id="KW-0278">Fertilization</keyword>
<evidence type="ECO:0000256" key="8">
    <source>
        <dbReference type="ARBA" id="ARBA00023136"/>
    </source>
</evidence>
<reference evidence="14" key="1">
    <citation type="submission" date="2021-12" db="EMBL/GenBank/DDBJ databases">
        <authorList>
            <person name="King R."/>
        </authorList>
    </citation>
    <scope>NUCLEOTIDE SEQUENCE</scope>
</reference>
<dbReference type="InterPro" id="IPR018928">
    <property type="entry name" value="HAP2/GCS1_dom"/>
</dbReference>
<evidence type="ECO:0000256" key="12">
    <source>
        <dbReference type="SAM" id="Phobius"/>
    </source>
</evidence>
<evidence type="ECO:0000256" key="3">
    <source>
        <dbReference type="ARBA" id="ARBA00022475"/>
    </source>
</evidence>
<keyword evidence="3" id="KW-1003">Cell membrane</keyword>
<feature type="compositionally biased region" description="Polar residues" evidence="11">
    <location>
        <begin position="138"/>
        <end position="151"/>
    </location>
</feature>
<evidence type="ECO:0000256" key="10">
    <source>
        <dbReference type="ARBA" id="ARBA00023279"/>
    </source>
</evidence>
<keyword evidence="4 12" id="KW-0812">Transmembrane</keyword>
<feature type="domain" description="Generative cell specific-1/HAP2" evidence="13">
    <location>
        <begin position="2"/>
        <end position="542"/>
    </location>
</feature>
<keyword evidence="15" id="KW-1185">Reference proteome</keyword>
<evidence type="ECO:0000313" key="14">
    <source>
        <dbReference type="EMBL" id="CAH0552102.1"/>
    </source>
</evidence>
<evidence type="ECO:0000256" key="9">
    <source>
        <dbReference type="ARBA" id="ARBA00023157"/>
    </source>
</evidence>
<protein>
    <recommendedName>
        <fullName evidence="13">Generative cell specific-1/HAP2 domain-containing protein</fullName>
    </recommendedName>
</protein>
<dbReference type="GO" id="GO:0005886">
    <property type="term" value="C:plasma membrane"/>
    <property type="evidence" value="ECO:0007669"/>
    <property type="project" value="UniProtKB-SubCell"/>
</dbReference>
<keyword evidence="8 12" id="KW-0472">Membrane</keyword>
<sequence>MKIKLTVKIFNKGITNTKNQYIIIDHVFDELTEKKQRLLTPYVIKIKQMPVLQMYPLHFEHLVNSAVREKIYNKNCKQFKGCSTDPNNNPTCKVVIYKEQVIPFSTGFCCSCDPKKNREMEEMEGECQAKSAFPIRPKTSNQSDQDAGTSQRDNENYNKRDIPEKMTSSKDFNSNDKGLKNVNPQIRGGQDCNDCFTPPSANKATYHQSAHCLDFSDLWYSVYRMSEPSIKHSLTIELFEKHEESCGNTHWKDLTLATPLRVGTEKTAKQYNLDGTMSVWYEPTASESTQFSLCHEAQRILIPDSNKDEMSNMPQIKMGADAYLVLKKEQISRNGKKCDVAGVGYEAFFKQPNRCGVPRDTCLKNQPEDMFRRDYEALKKNKKGCNFLRFFGTLPPTPIIEKREDAQNKTLLMNFLEMHTSELYIEFKADQNVVIRPDLFAIITEVYIEATSGRSATITVKVTNSGLVSSVYYVGLSQCPMELPAYLNNLITQPALIAPQHQHIFNLEVSLDLPKSAFHCTVQVVNVKEEVIAYRRIRIQSKDRCLCSWYCSCACFNADGGLKCKELPLDAYLGAGFQGGFPMSLRVVQYTFLDDMISMMLYIIIFLCVILLVLGLIKGLVGLYININIGLWGLDAILDLPKPMARYYESSLRNMKVQYDIYGWPIHPDTKERVRNTAIVTELCLNLIFFFIFPLAVCCIICKRIWFVRNNNDRGYESTQTNNSDFCKCN</sequence>
<proteinExistence type="inferred from homology"/>
<dbReference type="GO" id="GO:0008289">
    <property type="term" value="F:lipid binding"/>
    <property type="evidence" value="ECO:0007669"/>
    <property type="project" value="UniProtKB-KW"/>
</dbReference>
<accession>A0A9P0B0T0</accession>
<feature type="transmembrane region" description="Helical" evidence="12">
    <location>
        <begin position="683"/>
        <end position="706"/>
    </location>
</feature>